<dbReference type="SMART" id="SM01175">
    <property type="entry name" value="DUF4206"/>
    <property type="match status" value="1"/>
</dbReference>
<dbReference type="Pfam" id="PF13901">
    <property type="entry name" value="RH_dom"/>
    <property type="match status" value="1"/>
</dbReference>
<dbReference type="PANTHER" id="PTHR12326:SF12">
    <property type="entry name" value="PLECKSTRIN HOMOLOGY AND RUN DOMAIN CONTAINING M1"/>
    <property type="match status" value="1"/>
</dbReference>
<sequence>MKAEVLNELDKIWPTLNQVRSQLLSGPLRRLSGLSRRESQGSPSSSLSSSLETTNSPMQQCWSAFESDSSIDKSICQRTIEPCEFCFQPSSSVIMTDAFNANRQRLSSEPLSVLDPLTETLVQNQSQSHSSGFDNAFGNELLPDKTTWTLGVNDFSSCASLTSDDIFGDQDRSVFDDHSTHDVTDEQDVDDDSFEVLSFEASPESSLYIREFPHTTVTDQNNVCDCCSAPLPLLSNVPQRRCHYYGKLYCSRCHTLDYAYIPAKIIKSFDMRLYPVCRRAKFVLQSNFYQPIFDIQNDNENLYAVVSLLSEIKEARTQFQNYYAYLSTCTRIEHELNEKFLKEFYSRDYLYQSIHLYSLNDFLLLKKIANMLKSASQRARKHIDKCVICRAKGFTCEICKKRNDLLYTFYDDKKIGRCNICANTYHRQCWDNIDHDCPKCYRLIQRKHEQDTI</sequence>
<dbReference type="InterPro" id="IPR025258">
    <property type="entry name" value="RH_dom"/>
</dbReference>
<reference evidence="7" key="1">
    <citation type="submission" date="2021-02" db="EMBL/GenBank/DDBJ databases">
        <authorList>
            <person name="Nowell W R."/>
        </authorList>
    </citation>
    <scope>NUCLEOTIDE SEQUENCE</scope>
</reference>
<proteinExistence type="predicted"/>
<dbReference type="PANTHER" id="PTHR12326">
    <property type="entry name" value="PLECKSTRIN HOMOLOGY DOMAIN CONTAINING PROTEIN"/>
    <property type="match status" value="1"/>
</dbReference>
<evidence type="ECO:0000256" key="4">
    <source>
        <dbReference type="ARBA" id="ARBA00022833"/>
    </source>
</evidence>
<name>A0A815KD08_9BILA</name>
<feature type="region of interest" description="Disordered" evidence="5">
    <location>
        <begin position="32"/>
        <end position="53"/>
    </location>
</feature>
<evidence type="ECO:0000259" key="6">
    <source>
        <dbReference type="SMART" id="SM01175"/>
    </source>
</evidence>
<evidence type="ECO:0000256" key="2">
    <source>
        <dbReference type="ARBA" id="ARBA00022737"/>
    </source>
</evidence>
<dbReference type="EMBL" id="CAJNOV010010122">
    <property type="protein sequence ID" value="CAF1391527.1"/>
    <property type="molecule type" value="Genomic_DNA"/>
</dbReference>
<keyword evidence="1" id="KW-0479">Metal-binding</keyword>
<keyword evidence="2" id="KW-0677">Repeat</keyword>
<accession>A0A815KD08</accession>
<dbReference type="AlphaFoldDB" id="A0A815KD08"/>
<dbReference type="InterPro" id="IPR051366">
    <property type="entry name" value="DEF8"/>
</dbReference>
<organism evidence="7 8">
    <name type="scientific">Rotaria magnacalcarata</name>
    <dbReference type="NCBI Taxonomy" id="392030"/>
    <lineage>
        <taxon>Eukaryota</taxon>
        <taxon>Metazoa</taxon>
        <taxon>Spiralia</taxon>
        <taxon>Gnathifera</taxon>
        <taxon>Rotifera</taxon>
        <taxon>Eurotatoria</taxon>
        <taxon>Bdelloidea</taxon>
        <taxon>Philodinida</taxon>
        <taxon>Philodinidae</taxon>
        <taxon>Rotaria</taxon>
    </lineage>
</organism>
<keyword evidence="3" id="KW-0863">Zinc-finger</keyword>
<evidence type="ECO:0000256" key="3">
    <source>
        <dbReference type="ARBA" id="ARBA00022771"/>
    </source>
</evidence>
<gene>
    <name evidence="7" type="ORF">CJN711_LOCUS21478</name>
</gene>
<evidence type="ECO:0000313" key="8">
    <source>
        <dbReference type="Proteomes" id="UP000663855"/>
    </source>
</evidence>
<keyword evidence="4" id="KW-0862">Zinc</keyword>
<protein>
    <recommendedName>
        <fullName evidence="6">Rubicon Homology domain-containing protein</fullName>
    </recommendedName>
</protein>
<evidence type="ECO:0000256" key="1">
    <source>
        <dbReference type="ARBA" id="ARBA00022723"/>
    </source>
</evidence>
<feature type="domain" description="Rubicon Homology" evidence="6">
    <location>
        <begin position="240"/>
        <end position="447"/>
    </location>
</feature>
<evidence type="ECO:0000313" key="7">
    <source>
        <dbReference type="EMBL" id="CAF1391527.1"/>
    </source>
</evidence>
<evidence type="ECO:0000256" key="5">
    <source>
        <dbReference type="SAM" id="MobiDB-lite"/>
    </source>
</evidence>
<dbReference type="Proteomes" id="UP000663855">
    <property type="component" value="Unassembled WGS sequence"/>
</dbReference>
<dbReference type="GO" id="GO:0008270">
    <property type="term" value="F:zinc ion binding"/>
    <property type="evidence" value="ECO:0007669"/>
    <property type="project" value="UniProtKB-KW"/>
</dbReference>
<comment type="caution">
    <text evidence="7">The sequence shown here is derived from an EMBL/GenBank/DDBJ whole genome shotgun (WGS) entry which is preliminary data.</text>
</comment>